<name>A0ABN6CH97_9ACTN</name>
<evidence type="ECO:0000313" key="3">
    <source>
        <dbReference type="Proteomes" id="UP000676967"/>
    </source>
</evidence>
<reference evidence="2 3" key="1">
    <citation type="submission" date="2020-08" db="EMBL/GenBank/DDBJ databases">
        <title>Whole genome shotgun sequence of Actinoplanes ianthinogenes NBRC 13996.</title>
        <authorList>
            <person name="Komaki H."/>
            <person name="Tamura T."/>
        </authorList>
    </citation>
    <scope>NUCLEOTIDE SEQUENCE [LARGE SCALE GENOMIC DNA]</scope>
    <source>
        <strain evidence="2 3">NBRC 13996</strain>
    </source>
</reference>
<gene>
    <name evidence="2" type="ORF">Aiant_43480</name>
</gene>
<dbReference type="EMBL" id="AP023356">
    <property type="protein sequence ID" value="BCJ43691.1"/>
    <property type="molecule type" value="Genomic_DNA"/>
</dbReference>
<proteinExistence type="predicted"/>
<dbReference type="Proteomes" id="UP000676967">
    <property type="component" value="Chromosome"/>
</dbReference>
<protein>
    <submittedName>
        <fullName evidence="2">Uncharacterized protein</fullName>
    </submittedName>
</protein>
<feature type="region of interest" description="Disordered" evidence="1">
    <location>
        <begin position="48"/>
        <end position="106"/>
    </location>
</feature>
<feature type="compositionally biased region" description="Gly residues" evidence="1">
    <location>
        <begin position="13"/>
        <end position="26"/>
    </location>
</feature>
<sequence>MATGAGMAAEAAGRGGAGQGGAGRATGAGMAAEAALWGGVGAAARAGMAAEAAGRGGASGHERVQVRRQGRQTRRQGGQRGLGGRCDGFRSGLGRVESAGHGQLAR</sequence>
<keyword evidence="3" id="KW-1185">Reference proteome</keyword>
<organism evidence="2 3">
    <name type="scientific">Actinoplanes ianthinogenes</name>
    <dbReference type="NCBI Taxonomy" id="122358"/>
    <lineage>
        <taxon>Bacteria</taxon>
        <taxon>Bacillati</taxon>
        <taxon>Actinomycetota</taxon>
        <taxon>Actinomycetes</taxon>
        <taxon>Micromonosporales</taxon>
        <taxon>Micromonosporaceae</taxon>
        <taxon>Actinoplanes</taxon>
    </lineage>
</organism>
<feature type="region of interest" description="Disordered" evidence="1">
    <location>
        <begin position="1"/>
        <end position="28"/>
    </location>
</feature>
<feature type="compositionally biased region" description="Low complexity" evidence="1">
    <location>
        <begin position="1"/>
        <end position="12"/>
    </location>
</feature>
<evidence type="ECO:0000256" key="1">
    <source>
        <dbReference type="SAM" id="MobiDB-lite"/>
    </source>
</evidence>
<accession>A0ABN6CH97</accession>
<evidence type="ECO:0000313" key="2">
    <source>
        <dbReference type="EMBL" id="BCJ43691.1"/>
    </source>
</evidence>